<name>A0A7X9DK99_UNCKA</name>
<feature type="transmembrane region" description="Helical" evidence="1">
    <location>
        <begin position="382"/>
        <end position="401"/>
    </location>
</feature>
<feature type="transmembrane region" description="Helical" evidence="1">
    <location>
        <begin position="356"/>
        <end position="376"/>
    </location>
</feature>
<feature type="transmembrane region" description="Helical" evidence="1">
    <location>
        <begin position="77"/>
        <end position="98"/>
    </location>
</feature>
<feature type="transmembrane region" description="Helical" evidence="1">
    <location>
        <begin position="326"/>
        <end position="349"/>
    </location>
</feature>
<keyword evidence="1" id="KW-1133">Transmembrane helix</keyword>
<organism evidence="2 3">
    <name type="scientific">candidate division WWE3 bacterium</name>
    <dbReference type="NCBI Taxonomy" id="2053526"/>
    <lineage>
        <taxon>Bacteria</taxon>
        <taxon>Katanobacteria</taxon>
    </lineage>
</organism>
<keyword evidence="1" id="KW-0812">Transmembrane</keyword>
<reference evidence="2 3" key="1">
    <citation type="journal article" date="2020" name="Biotechnol. Biofuels">
        <title>New insights from the biogas microbiome by comprehensive genome-resolved metagenomics of nearly 1600 species originating from multiple anaerobic digesters.</title>
        <authorList>
            <person name="Campanaro S."/>
            <person name="Treu L."/>
            <person name="Rodriguez-R L.M."/>
            <person name="Kovalovszki A."/>
            <person name="Ziels R.M."/>
            <person name="Maus I."/>
            <person name="Zhu X."/>
            <person name="Kougias P.G."/>
            <person name="Basile A."/>
            <person name="Luo G."/>
            <person name="Schluter A."/>
            <person name="Konstantinidis K.T."/>
            <person name="Angelidaki I."/>
        </authorList>
    </citation>
    <scope>NUCLEOTIDE SEQUENCE [LARGE SCALE GENOMIC DNA]</scope>
    <source>
        <strain evidence="2">AS27yjCOA_165</strain>
    </source>
</reference>
<feature type="transmembrane region" description="Helical" evidence="1">
    <location>
        <begin position="12"/>
        <end position="32"/>
    </location>
</feature>
<proteinExistence type="predicted"/>
<gene>
    <name evidence="2" type="ORF">GYA27_02195</name>
</gene>
<protein>
    <submittedName>
        <fullName evidence="2">Glycosyltransferase family 39 protein</fullName>
    </submittedName>
</protein>
<evidence type="ECO:0000256" key="1">
    <source>
        <dbReference type="SAM" id="Phobius"/>
    </source>
</evidence>
<dbReference type="GO" id="GO:0016740">
    <property type="term" value="F:transferase activity"/>
    <property type="evidence" value="ECO:0007669"/>
    <property type="project" value="UniProtKB-KW"/>
</dbReference>
<feature type="transmembrane region" description="Helical" evidence="1">
    <location>
        <begin position="132"/>
        <end position="148"/>
    </location>
</feature>
<feature type="transmembrane region" description="Helical" evidence="1">
    <location>
        <begin position="276"/>
        <end position="295"/>
    </location>
</feature>
<evidence type="ECO:0000313" key="2">
    <source>
        <dbReference type="EMBL" id="NMB69988.1"/>
    </source>
</evidence>
<feature type="transmembrane region" description="Helical" evidence="1">
    <location>
        <begin position="107"/>
        <end position="126"/>
    </location>
</feature>
<feature type="transmembrane region" description="Helical" evidence="1">
    <location>
        <begin position="205"/>
        <end position="222"/>
    </location>
</feature>
<keyword evidence="1" id="KW-0472">Membrane</keyword>
<feature type="transmembrane region" description="Helical" evidence="1">
    <location>
        <begin position="302"/>
        <end position="320"/>
    </location>
</feature>
<accession>A0A7X9DK99</accession>
<feature type="transmembrane region" description="Helical" evidence="1">
    <location>
        <begin position="243"/>
        <end position="264"/>
    </location>
</feature>
<keyword evidence="2" id="KW-0808">Transferase</keyword>
<comment type="caution">
    <text evidence="2">The sequence shown here is derived from an EMBL/GenBank/DDBJ whole genome shotgun (WGS) entry which is preliminary data.</text>
</comment>
<dbReference type="AlphaFoldDB" id="A0A7X9DK99"/>
<feature type="transmembrane region" description="Helical" evidence="1">
    <location>
        <begin position="160"/>
        <end position="185"/>
    </location>
</feature>
<evidence type="ECO:0000313" key="3">
    <source>
        <dbReference type="Proteomes" id="UP000526033"/>
    </source>
</evidence>
<dbReference type="EMBL" id="JAAZNL010000020">
    <property type="protein sequence ID" value="NMB69988.1"/>
    <property type="molecule type" value="Genomic_DNA"/>
</dbReference>
<sequence length="517" mass="59664">MRLLKNIQKNSVGIVLALSILSHIFLINFNAAEWGDSYRILRAAQLSRTGFYPIDEKRPPLFSLIIANYPEGMDPLMFGRVVMTVVSILSIVAFYFLAKRFIKSQSYLTLALLLFWLNPVYLYWSLRIYADVLFSLFVMCIVLLFYFYETRLNWRNSFVLGVLSAFSVLLRFEGYLLVGALWAGLLFRNVYQKGLSQFLANFKHFIFSVIGSVCVLVPYMVYKNPFSSSYLSEPSGREYTLTTVLIFVVSLVFSFGFLVAPVSIYLGRSKIKEFILTNYFISFFIFFSLILILLWPAAIPRLFVSVIPYLVIMLILAMQHIEKSKFNNLCFLTISLGSIIVYATAQYFLKLQFLIVIKPVFALIIFINLLLILSVFKKRFVLSYMLTIVSVFVWAVSTLWIHKDIYKSISEASKFVSTQYRGLVVHNDINSVADWYLNYYPGKEHKVSGKYVKIQNESSLSRPILNDMGASIVMITNEHDMSWQPDFSGVPYLEEIKIFRYNVNSGNFFTGVYKIKD</sequence>
<dbReference type="Proteomes" id="UP000526033">
    <property type="component" value="Unassembled WGS sequence"/>
</dbReference>